<name>A0A7S2YGC2_9STRA</name>
<gene>
    <name evidence="2" type="ORF">APAL1065_LOCUS16099</name>
</gene>
<reference evidence="2" key="1">
    <citation type="submission" date="2021-01" db="EMBL/GenBank/DDBJ databases">
        <authorList>
            <person name="Corre E."/>
            <person name="Pelletier E."/>
            <person name="Niang G."/>
            <person name="Scheremetjew M."/>
            <person name="Finn R."/>
            <person name="Kale V."/>
            <person name="Holt S."/>
            <person name="Cochrane G."/>
            <person name="Meng A."/>
            <person name="Brown T."/>
            <person name="Cohen L."/>
        </authorList>
    </citation>
    <scope>NUCLEOTIDE SEQUENCE</scope>
    <source>
        <strain evidence="2">CCMP125</strain>
    </source>
</reference>
<dbReference type="EMBL" id="HBHT01023975">
    <property type="protein sequence ID" value="CAD9974998.1"/>
    <property type="molecule type" value="Transcribed_RNA"/>
</dbReference>
<dbReference type="SUPFAM" id="SSF48371">
    <property type="entry name" value="ARM repeat"/>
    <property type="match status" value="1"/>
</dbReference>
<protein>
    <submittedName>
        <fullName evidence="2">Uncharacterized protein</fullName>
    </submittedName>
</protein>
<evidence type="ECO:0000313" key="2">
    <source>
        <dbReference type="EMBL" id="CAD9974998.1"/>
    </source>
</evidence>
<dbReference type="InterPro" id="IPR016024">
    <property type="entry name" value="ARM-type_fold"/>
</dbReference>
<accession>A0A7S2YGC2</accession>
<dbReference type="PANTHER" id="PTHR22895">
    <property type="entry name" value="ARMADILLO REPEAT-CONTAINING PROTEIN 6"/>
    <property type="match status" value="1"/>
</dbReference>
<proteinExistence type="predicted"/>
<sequence length="761" mass="85293">MMMFVARRVQHSSAVFPPRLVGTSHRALSSFQQHMVELKVSSSSRFTSANGGANIISRQPINAGDLQFYRNSPFKASTRNFSTTKAGGDQDDTNYSLHGIDGAIAVLSSEKSTARDVRKALEELSKSTSSLNLDALNELIPKVVDVMKWHKDNKAIQKNGMHLLGHVAHGGKSDDCERRKKGSLVMAKSGAMQLTVDAMKKFHDDENFLTEGLCFLSYIWPLLARCDDQDKLLRSLEKDVAPLAAPFLASKSCDNMVKSFAGSLFWRMSGTEEGCQRIVDAGGVDVICRALLKRDKDEKMNFYLSEILNRMLQNFSTETSNIDVHDDNYPAGRWVREEKDAPVLHGSLASHMCNSDCVAMAEDYAFEIFWTMSITGKGRQQIIDAGGVDAICHALIREDLSKKDKGFALALVRRILPDFSEDARIINNVHDCNYPGIEQCVSLLPDQNLDEVCRRDEESTVEDHIAGLASDNDVSWALGELVYYCRYFPYDPSFGKTLNEELFHGLIPKVASCMRRHEDDAFIQRLAMTLLKYISEHVVEPFDYDRRPIPGIFWNQVALHGLIPKVVDVIKQDKDSTTIQASSMDLLKAKFEHKAEYKVSSVIAKSGALQFAVDEIKNFPESKVEKWDLGGLPNGVAQGTLLLSACSWTEIEKYNEANGEEVAAGLVRLLQSQHLFEFWNYDEVRDYRNEVAEKMERVGNAALMILDGMSETKEGRQHMINAGVVDAIVVWGLVEEYLTEEKKDALADLLRSVIPEAFKKR</sequence>
<dbReference type="PANTHER" id="PTHR22895:SF0">
    <property type="entry name" value="ARMADILLO REPEAT-CONTAINING PROTEIN 6"/>
    <property type="match status" value="1"/>
</dbReference>
<dbReference type="InterPro" id="IPR011989">
    <property type="entry name" value="ARM-like"/>
</dbReference>
<evidence type="ECO:0000256" key="1">
    <source>
        <dbReference type="ARBA" id="ARBA00022737"/>
    </source>
</evidence>
<dbReference type="AlphaFoldDB" id="A0A7S2YGC2"/>
<organism evidence="2">
    <name type="scientific">Entomoneis paludosa</name>
    <dbReference type="NCBI Taxonomy" id="265537"/>
    <lineage>
        <taxon>Eukaryota</taxon>
        <taxon>Sar</taxon>
        <taxon>Stramenopiles</taxon>
        <taxon>Ochrophyta</taxon>
        <taxon>Bacillariophyta</taxon>
        <taxon>Bacillariophyceae</taxon>
        <taxon>Bacillariophycidae</taxon>
        <taxon>Entomoneidaceae</taxon>
        <taxon>Entomoneis</taxon>
    </lineage>
</organism>
<keyword evidence="1" id="KW-0677">Repeat</keyword>
<dbReference type="Gene3D" id="1.25.10.10">
    <property type="entry name" value="Leucine-rich Repeat Variant"/>
    <property type="match status" value="2"/>
</dbReference>